<proteinExistence type="predicted"/>
<dbReference type="OrthoDB" id="9780593at2"/>
<dbReference type="InterPro" id="IPR011006">
    <property type="entry name" value="CheY-like_superfamily"/>
</dbReference>
<dbReference type="CDD" id="cd17535">
    <property type="entry name" value="REC_NarL-like"/>
    <property type="match status" value="1"/>
</dbReference>
<comment type="caution">
    <text evidence="3">The sequence shown here is derived from an EMBL/GenBank/DDBJ whole genome shotgun (WGS) entry which is preliminary data.</text>
</comment>
<evidence type="ECO:0000256" key="1">
    <source>
        <dbReference type="PROSITE-ProRule" id="PRU00169"/>
    </source>
</evidence>
<keyword evidence="3" id="KW-0238">DNA-binding</keyword>
<dbReference type="PROSITE" id="PS50110">
    <property type="entry name" value="RESPONSE_REGULATORY"/>
    <property type="match status" value="1"/>
</dbReference>
<dbReference type="Gene3D" id="3.40.50.2300">
    <property type="match status" value="1"/>
</dbReference>
<keyword evidence="4" id="KW-1185">Reference proteome</keyword>
<dbReference type="Pfam" id="PF00072">
    <property type="entry name" value="Response_reg"/>
    <property type="match status" value="1"/>
</dbReference>
<gene>
    <name evidence="3" type="ORF">D3870_05395</name>
</gene>
<sequence length="144" mass="15601">MIRVVIADDHTMMREGLKRIVEVAADIEVVGEAVNGFAALDHARKGGFDLLVLDLSMPGLSGRELVQRIRHEAPTLPLLLMTMYEDEGDVRQAVLAGANGLLAKEHAGEQFVAAIKQIVSGHAYPTTDVAGSFQSDVKQAREPR</sequence>
<organism evidence="3 4">
    <name type="scientific">Noviherbaspirillum cavernae</name>
    <dbReference type="NCBI Taxonomy" id="2320862"/>
    <lineage>
        <taxon>Bacteria</taxon>
        <taxon>Pseudomonadati</taxon>
        <taxon>Pseudomonadota</taxon>
        <taxon>Betaproteobacteria</taxon>
        <taxon>Burkholderiales</taxon>
        <taxon>Oxalobacteraceae</taxon>
        <taxon>Noviherbaspirillum</taxon>
    </lineage>
</organism>
<dbReference type="InterPro" id="IPR058245">
    <property type="entry name" value="NreC/VraR/RcsB-like_REC"/>
</dbReference>
<evidence type="ECO:0000313" key="3">
    <source>
        <dbReference type="EMBL" id="RJG05523.1"/>
    </source>
</evidence>
<dbReference type="PANTHER" id="PTHR45566">
    <property type="entry name" value="HTH-TYPE TRANSCRIPTIONAL REGULATOR YHJB-RELATED"/>
    <property type="match status" value="1"/>
</dbReference>
<feature type="modified residue" description="4-aspartylphosphate" evidence="1">
    <location>
        <position position="54"/>
    </location>
</feature>
<keyword evidence="1" id="KW-0597">Phosphoprotein</keyword>
<dbReference type="GO" id="GO:0003677">
    <property type="term" value="F:DNA binding"/>
    <property type="evidence" value="ECO:0007669"/>
    <property type="project" value="UniProtKB-KW"/>
</dbReference>
<protein>
    <submittedName>
        <fullName evidence="3">DNA-binding response regulator</fullName>
    </submittedName>
</protein>
<dbReference type="SMART" id="SM00448">
    <property type="entry name" value="REC"/>
    <property type="match status" value="1"/>
</dbReference>
<dbReference type="InterPro" id="IPR001789">
    <property type="entry name" value="Sig_transdc_resp-reg_receiver"/>
</dbReference>
<dbReference type="EMBL" id="QYUN01000002">
    <property type="protein sequence ID" value="RJG05523.1"/>
    <property type="molecule type" value="Genomic_DNA"/>
</dbReference>
<dbReference type="Proteomes" id="UP000285190">
    <property type="component" value="Unassembled WGS sequence"/>
</dbReference>
<evidence type="ECO:0000259" key="2">
    <source>
        <dbReference type="PROSITE" id="PS50110"/>
    </source>
</evidence>
<dbReference type="PANTHER" id="PTHR45566:SF2">
    <property type="entry name" value="NARL SUBFAMILY"/>
    <property type="match status" value="1"/>
</dbReference>
<dbReference type="GO" id="GO:0000160">
    <property type="term" value="P:phosphorelay signal transduction system"/>
    <property type="evidence" value="ECO:0007669"/>
    <property type="project" value="InterPro"/>
</dbReference>
<accession>A0A418WZL9</accession>
<dbReference type="AlphaFoldDB" id="A0A418WZL9"/>
<reference evidence="3 4" key="1">
    <citation type="submission" date="2018-09" db="EMBL/GenBank/DDBJ databases">
        <authorList>
            <person name="Zhu H."/>
        </authorList>
    </citation>
    <scope>NUCLEOTIDE SEQUENCE [LARGE SCALE GENOMIC DNA]</scope>
    <source>
        <strain evidence="3 4">K2R10-39</strain>
    </source>
</reference>
<feature type="domain" description="Response regulatory" evidence="2">
    <location>
        <begin position="3"/>
        <end position="119"/>
    </location>
</feature>
<dbReference type="RefSeq" id="WP_119737294.1">
    <property type="nucleotide sequence ID" value="NZ_QYUN01000002.1"/>
</dbReference>
<dbReference type="SUPFAM" id="SSF52172">
    <property type="entry name" value="CheY-like"/>
    <property type="match status" value="1"/>
</dbReference>
<evidence type="ECO:0000313" key="4">
    <source>
        <dbReference type="Proteomes" id="UP000285190"/>
    </source>
</evidence>
<name>A0A418WZL9_9BURK</name>
<dbReference type="InterPro" id="IPR051015">
    <property type="entry name" value="EvgA-like"/>
</dbReference>